<dbReference type="PANTHER" id="PTHR19303:SF52">
    <property type="entry name" value="TIGGER TRANSPOSABLE ELEMENT-DERIVED PROTEIN 6"/>
    <property type="match status" value="1"/>
</dbReference>
<reference evidence="3 4" key="1">
    <citation type="journal article" date="2018" name="Sci. Rep.">
        <title>Genomic signatures of local adaptation to the degree of environmental predictability in rotifers.</title>
        <authorList>
            <person name="Franch-Gras L."/>
            <person name="Hahn C."/>
            <person name="Garcia-Roger E.M."/>
            <person name="Carmona M.J."/>
            <person name="Serra M."/>
            <person name="Gomez A."/>
        </authorList>
    </citation>
    <scope>NUCLEOTIDE SEQUENCE [LARGE SCALE GENOMIC DNA]</scope>
    <source>
        <strain evidence="3">HYR1</strain>
    </source>
</reference>
<keyword evidence="1" id="KW-0238">DNA-binding</keyword>
<dbReference type="InterPro" id="IPR006600">
    <property type="entry name" value="HTH_CenpB_DNA-bd_dom"/>
</dbReference>
<proteinExistence type="predicted"/>
<comment type="caution">
    <text evidence="3">The sequence shown here is derived from an EMBL/GenBank/DDBJ whole genome shotgun (WGS) entry which is preliminary data.</text>
</comment>
<dbReference type="InterPro" id="IPR009057">
    <property type="entry name" value="Homeodomain-like_sf"/>
</dbReference>
<gene>
    <name evidence="3" type="ORF">BpHYR1_051230</name>
</gene>
<dbReference type="Gene3D" id="1.10.10.60">
    <property type="entry name" value="Homeodomain-like"/>
    <property type="match status" value="1"/>
</dbReference>
<dbReference type="GO" id="GO:0003677">
    <property type="term" value="F:DNA binding"/>
    <property type="evidence" value="ECO:0007669"/>
    <property type="project" value="UniProtKB-KW"/>
</dbReference>
<dbReference type="OrthoDB" id="125347at2759"/>
<evidence type="ECO:0000313" key="4">
    <source>
        <dbReference type="Proteomes" id="UP000276133"/>
    </source>
</evidence>
<dbReference type="SMART" id="SM00674">
    <property type="entry name" value="CENPB"/>
    <property type="match status" value="1"/>
</dbReference>
<evidence type="ECO:0000256" key="1">
    <source>
        <dbReference type="ARBA" id="ARBA00023125"/>
    </source>
</evidence>
<dbReference type="Proteomes" id="UP000276133">
    <property type="component" value="Unassembled WGS sequence"/>
</dbReference>
<dbReference type="PANTHER" id="PTHR19303">
    <property type="entry name" value="TRANSPOSON"/>
    <property type="match status" value="1"/>
</dbReference>
<dbReference type="PROSITE" id="PS51253">
    <property type="entry name" value="HTH_CENPB"/>
    <property type="match status" value="1"/>
</dbReference>
<evidence type="ECO:0000259" key="2">
    <source>
        <dbReference type="PROSITE" id="PS51253"/>
    </source>
</evidence>
<name>A0A3M7RM89_BRAPC</name>
<dbReference type="InterPro" id="IPR050863">
    <property type="entry name" value="CenT-Element_Derived"/>
</dbReference>
<feature type="domain" description="HTH CENPB-type" evidence="2">
    <location>
        <begin position="4"/>
        <end position="71"/>
    </location>
</feature>
<evidence type="ECO:0000313" key="3">
    <source>
        <dbReference type="EMBL" id="RNA24693.1"/>
    </source>
</evidence>
<dbReference type="AlphaFoldDB" id="A0A3M7RM89"/>
<dbReference type="EMBL" id="REGN01003069">
    <property type="protein sequence ID" value="RNA24693.1"/>
    <property type="molecule type" value="Genomic_DNA"/>
</dbReference>
<organism evidence="3 4">
    <name type="scientific">Brachionus plicatilis</name>
    <name type="common">Marine rotifer</name>
    <name type="synonym">Brachionus muelleri</name>
    <dbReference type="NCBI Taxonomy" id="10195"/>
    <lineage>
        <taxon>Eukaryota</taxon>
        <taxon>Metazoa</taxon>
        <taxon>Spiralia</taxon>
        <taxon>Gnathifera</taxon>
        <taxon>Rotifera</taxon>
        <taxon>Eurotatoria</taxon>
        <taxon>Monogononta</taxon>
        <taxon>Pseudotrocha</taxon>
        <taxon>Ploima</taxon>
        <taxon>Brachionidae</taxon>
        <taxon>Brachionus</taxon>
    </lineage>
</organism>
<dbReference type="SUPFAM" id="SSF46689">
    <property type="entry name" value="Homeodomain-like"/>
    <property type="match status" value="1"/>
</dbReference>
<keyword evidence="4" id="KW-1185">Reference proteome</keyword>
<accession>A0A3M7RM89</accession>
<dbReference type="GO" id="GO:0005634">
    <property type="term" value="C:nucleus"/>
    <property type="evidence" value="ECO:0007669"/>
    <property type="project" value="TreeGrafter"/>
</dbReference>
<protein>
    <submittedName>
        <fullName evidence="3">Tigger transposable element-derived 6</fullName>
    </submittedName>
</protein>
<sequence>MADKLAQKKKKVYDEVDKSVLFWFEQVQKYMSGSEIQQQALKFATMLGHEFKASNGWLCKFKERNGISLKTTIDKDGEKNKKRKMISN</sequence>
<dbReference type="Pfam" id="PF03221">
    <property type="entry name" value="HTH_Tnp_Tc5"/>
    <property type="match status" value="1"/>
</dbReference>